<feature type="compositionally biased region" description="Polar residues" evidence="1">
    <location>
        <begin position="186"/>
        <end position="206"/>
    </location>
</feature>
<sequence length="219" mass="24502">MAQINNYKESTITSIKETLIALDFCFGYDKSNNEKWETTDAGILGMPALILLSSIIDTMGAYFRGTNMEFEVDGEKRIIEKAAHHFYILNHTVLFKLGLSDMVITDFYSKYRSVATHNGTLPPFNYMDIGNVDDDIFVLNSTCSIEKLVLKPLYIAVKNAVVTFNYYLQSGNWSSDHKLAKELESKSGTNSAHQRSPTITGSTESIVINPINPDNGHNL</sequence>
<gene>
    <name evidence="2" type="ORF">HH214_18440</name>
</gene>
<accession>A0A7L5E3V5</accession>
<dbReference type="AlphaFoldDB" id="A0A7L5E3V5"/>
<evidence type="ECO:0000256" key="1">
    <source>
        <dbReference type="SAM" id="MobiDB-lite"/>
    </source>
</evidence>
<protein>
    <submittedName>
        <fullName evidence="2">Uncharacterized protein</fullName>
    </submittedName>
</protein>
<name>A0A7L5E3V5_9SPHI</name>
<dbReference type="KEGG" id="mrob:HH214_18440"/>
<organism evidence="2 3">
    <name type="scientific">Mucilaginibacter robiniae</name>
    <dbReference type="NCBI Taxonomy" id="2728022"/>
    <lineage>
        <taxon>Bacteria</taxon>
        <taxon>Pseudomonadati</taxon>
        <taxon>Bacteroidota</taxon>
        <taxon>Sphingobacteriia</taxon>
        <taxon>Sphingobacteriales</taxon>
        <taxon>Sphingobacteriaceae</taxon>
        <taxon>Mucilaginibacter</taxon>
    </lineage>
</organism>
<dbReference type="EMBL" id="CP051682">
    <property type="protein sequence ID" value="QJD97711.1"/>
    <property type="molecule type" value="Genomic_DNA"/>
</dbReference>
<evidence type="ECO:0000313" key="2">
    <source>
        <dbReference type="EMBL" id="QJD97711.1"/>
    </source>
</evidence>
<feature type="region of interest" description="Disordered" evidence="1">
    <location>
        <begin position="184"/>
        <end position="219"/>
    </location>
</feature>
<proteinExistence type="predicted"/>
<evidence type="ECO:0000313" key="3">
    <source>
        <dbReference type="Proteomes" id="UP000503278"/>
    </source>
</evidence>
<dbReference type="RefSeq" id="WP_169610124.1">
    <property type="nucleotide sequence ID" value="NZ_CP051682.1"/>
</dbReference>
<dbReference type="Proteomes" id="UP000503278">
    <property type="component" value="Chromosome"/>
</dbReference>
<reference evidence="2 3" key="1">
    <citation type="submission" date="2020-04" db="EMBL/GenBank/DDBJ databases">
        <title>Genome sequencing of novel species.</title>
        <authorList>
            <person name="Heo J."/>
            <person name="Kim S.-J."/>
            <person name="Kim J.-S."/>
            <person name="Hong S.-B."/>
            <person name="Kwon S.-W."/>
        </authorList>
    </citation>
    <scope>NUCLEOTIDE SEQUENCE [LARGE SCALE GENOMIC DNA]</scope>
    <source>
        <strain evidence="2 3">F39-2</strain>
    </source>
</reference>
<keyword evidence="3" id="KW-1185">Reference proteome</keyword>